<dbReference type="Pfam" id="PF13413">
    <property type="entry name" value="HTH_25"/>
    <property type="match status" value="1"/>
</dbReference>
<sequence>MTQVTEFGSDDGTAFGARLQQSREAAGLSIEEVCRQLRMPARVVASLESGHWAALGAPIFVRGQLRSYARLLEIELPESIDSALQPKVAAAPLVSYTHTPRYRRLAEQAGRRAIYIVLTVTLVAPVWMATRPHLSKSLAPTQSLDLPSQLTSEPTARPSQRGPVERRPLVASMAALPDTRAPAPAMLSLRLTGDSWVEVLAHDGSLIERALLVGGQSRSYELQRVGRVLLGNTKAVEVLHAGEAVDLAPFSRANVARFALSSDGSLAPVAH</sequence>
<accession>A0A918SYY3</accession>
<dbReference type="PANTHER" id="PTHR34475">
    <property type="match status" value="1"/>
</dbReference>
<dbReference type="InterPro" id="IPR001387">
    <property type="entry name" value="Cro/C1-type_HTH"/>
</dbReference>
<comment type="caution">
    <text evidence="4">The sequence shown here is derived from an EMBL/GenBank/DDBJ whole genome shotgun (WGS) entry which is preliminary data.</text>
</comment>
<gene>
    <name evidence="4" type="ORF">GCM10007067_08870</name>
</gene>
<evidence type="ECO:0000256" key="2">
    <source>
        <dbReference type="SAM" id="Phobius"/>
    </source>
</evidence>
<dbReference type="InterPro" id="IPR050400">
    <property type="entry name" value="Bact_Cytoskel_RodZ"/>
</dbReference>
<dbReference type="Pfam" id="PF13464">
    <property type="entry name" value="RodZ_C"/>
    <property type="match status" value="1"/>
</dbReference>
<dbReference type="PANTHER" id="PTHR34475:SF1">
    <property type="entry name" value="CYTOSKELETON PROTEIN RODZ"/>
    <property type="match status" value="1"/>
</dbReference>
<reference evidence="4" key="1">
    <citation type="journal article" date="2014" name="Int. J. Syst. Evol. Microbiol.">
        <title>Complete genome sequence of Corynebacterium casei LMG S-19264T (=DSM 44701T), isolated from a smear-ripened cheese.</title>
        <authorList>
            <consortium name="US DOE Joint Genome Institute (JGI-PGF)"/>
            <person name="Walter F."/>
            <person name="Albersmeier A."/>
            <person name="Kalinowski J."/>
            <person name="Ruckert C."/>
        </authorList>
    </citation>
    <scope>NUCLEOTIDE SEQUENCE</scope>
    <source>
        <strain evidence="4">KCTC 23077</strain>
    </source>
</reference>
<dbReference type="SUPFAM" id="SSF47413">
    <property type="entry name" value="lambda repressor-like DNA-binding domains"/>
    <property type="match status" value="1"/>
</dbReference>
<feature type="region of interest" description="Disordered" evidence="1">
    <location>
        <begin position="139"/>
        <end position="167"/>
    </location>
</feature>
<protein>
    <submittedName>
        <fullName evidence="4">Membrane protein</fullName>
    </submittedName>
</protein>
<feature type="domain" description="Cytoskeleton protein RodZ-like C-terminal" evidence="3">
    <location>
        <begin position="189"/>
        <end position="258"/>
    </location>
</feature>
<dbReference type="EMBL" id="BMYD01000001">
    <property type="protein sequence ID" value="GHA74175.1"/>
    <property type="molecule type" value="Genomic_DNA"/>
</dbReference>
<evidence type="ECO:0000313" key="4">
    <source>
        <dbReference type="EMBL" id="GHA74175.1"/>
    </source>
</evidence>
<keyword evidence="2" id="KW-0472">Membrane</keyword>
<reference evidence="4" key="2">
    <citation type="submission" date="2020-09" db="EMBL/GenBank/DDBJ databases">
        <authorList>
            <person name="Sun Q."/>
            <person name="Kim S."/>
        </authorList>
    </citation>
    <scope>NUCLEOTIDE SEQUENCE</scope>
    <source>
        <strain evidence="4">KCTC 23077</strain>
    </source>
</reference>
<evidence type="ECO:0000313" key="5">
    <source>
        <dbReference type="Proteomes" id="UP000646426"/>
    </source>
</evidence>
<evidence type="ECO:0000259" key="3">
    <source>
        <dbReference type="Pfam" id="PF13464"/>
    </source>
</evidence>
<evidence type="ECO:0000256" key="1">
    <source>
        <dbReference type="SAM" id="MobiDB-lite"/>
    </source>
</evidence>
<dbReference type="RefSeq" id="WP_189453697.1">
    <property type="nucleotide sequence ID" value="NZ_BMYD01000001.1"/>
</dbReference>
<feature type="compositionally biased region" description="Polar residues" evidence="1">
    <location>
        <begin position="139"/>
        <end position="158"/>
    </location>
</feature>
<keyword evidence="2" id="KW-1133">Transmembrane helix</keyword>
<proteinExistence type="predicted"/>
<name>A0A918SYY3_9GAMM</name>
<organism evidence="4 5">
    <name type="scientific">Cognatilysobacter bugurensis</name>
    <dbReference type="NCBI Taxonomy" id="543356"/>
    <lineage>
        <taxon>Bacteria</taxon>
        <taxon>Pseudomonadati</taxon>
        <taxon>Pseudomonadota</taxon>
        <taxon>Gammaproteobacteria</taxon>
        <taxon>Lysobacterales</taxon>
        <taxon>Lysobacteraceae</taxon>
        <taxon>Cognatilysobacter</taxon>
    </lineage>
</organism>
<dbReference type="AlphaFoldDB" id="A0A918SYY3"/>
<dbReference type="Gene3D" id="1.10.260.40">
    <property type="entry name" value="lambda repressor-like DNA-binding domains"/>
    <property type="match status" value="1"/>
</dbReference>
<dbReference type="InterPro" id="IPR010982">
    <property type="entry name" value="Lambda_DNA-bd_dom_sf"/>
</dbReference>
<keyword evidence="2" id="KW-0812">Transmembrane</keyword>
<dbReference type="CDD" id="cd00093">
    <property type="entry name" value="HTH_XRE"/>
    <property type="match status" value="1"/>
</dbReference>
<dbReference type="Proteomes" id="UP000646426">
    <property type="component" value="Unassembled WGS sequence"/>
</dbReference>
<dbReference type="InterPro" id="IPR025194">
    <property type="entry name" value="RodZ-like_C"/>
</dbReference>
<feature type="transmembrane region" description="Helical" evidence="2">
    <location>
        <begin position="113"/>
        <end position="130"/>
    </location>
</feature>
<keyword evidence="5" id="KW-1185">Reference proteome</keyword>
<dbReference type="GO" id="GO:0003677">
    <property type="term" value="F:DNA binding"/>
    <property type="evidence" value="ECO:0007669"/>
    <property type="project" value="InterPro"/>
</dbReference>